<dbReference type="AlphaFoldDB" id="A0A364MYB0"/>
<accession>A0A364MYB0</accession>
<feature type="region of interest" description="Disordered" evidence="1">
    <location>
        <begin position="328"/>
        <end position="383"/>
    </location>
</feature>
<feature type="compositionally biased region" description="Basic and acidic residues" evidence="1">
    <location>
        <begin position="372"/>
        <end position="383"/>
    </location>
</feature>
<feature type="compositionally biased region" description="Low complexity" evidence="1">
    <location>
        <begin position="192"/>
        <end position="203"/>
    </location>
</feature>
<protein>
    <submittedName>
        <fullName evidence="2">Uncharacterized protein</fullName>
    </submittedName>
</protein>
<feature type="region of interest" description="Disordered" evidence="1">
    <location>
        <begin position="186"/>
        <end position="213"/>
    </location>
</feature>
<dbReference type="EMBL" id="QGDH01000107">
    <property type="protein sequence ID" value="RAR06968.1"/>
    <property type="molecule type" value="Genomic_DNA"/>
</dbReference>
<feature type="compositionally biased region" description="Polar residues" evidence="1">
    <location>
        <begin position="1"/>
        <end position="12"/>
    </location>
</feature>
<proteinExistence type="predicted"/>
<feature type="compositionally biased region" description="Polar residues" evidence="1">
    <location>
        <begin position="341"/>
        <end position="351"/>
    </location>
</feature>
<evidence type="ECO:0000313" key="3">
    <source>
        <dbReference type="Proteomes" id="UP000249619"/>
    </source>
</evidence>
<feature type="region of interest" description="Disordered" evidence="1">
    <location>
        <begin position="1"/>
        <end position="81"/>
    </location>
</feature>
<sequence>MAAYHTLTQTPSRRVLGDLTPKALNTPQSQTKKYEASEVARAHSPLKQVTPHTPAATVDKENLATPNANSQGKKRGIEEVDGVETIENAKILAHARDETLPNTGMRLTTDAIQRHTENNPIGLADPGSPTERATPSPSPEPVQEPIQASQKSNQSFSDFLNYEMCASQKSEHDKPLERLATSVSVHTPAPAPASSPTLAPARAAGGGKTKSRAEQLRTRLKFGLYKVKTNQVTRRDADIIAPYEASSLYSSDALYALRSTAMTSSGESLSTHRVPNITISSPAREQAPVFVKANLDPFRPISKLGPAPVQFAMPQGNMPTSSRTVQQYHISSSPPGVDLPNSVTPDQLMSSDRQRNHYQMPHDSRIQPGQYRTDEADMRGESARERLQRLKQQQYIGDIASNSIGVKGDAAEGLLQLMQTSR</sequence>
<reference evidence="3" key="1">
    <citation type="submission" date="2018-05" db="EMBL/GenBank/DDBJ databases">
        <title>Draft genome sequence of Stemphylium lycopersici strain CIDEFI 213.</title>
        <authorList>
            <person name="Medina R."/>
            <person name="Franco M.E.E."/>
            <person name="Lucentini C.G."/>
            <person name="Saparrat M.C.N."/>
            <person name="Balatti P.A."/>
        </authorList>
    </citation>
    <scope>NUCLEOTIDE SEQUENCE [LARGE SCALE GENOMIC DNA]</scope>
    <source>
        <strain evidence="3">CIDEFI 213</strain>
    </source>
</reference>
<name>A0A364MYB0_STELY</name>
<feature type="compositionally biased region" description="Basic and acidic residues" evidence="1">
    <location>
        <begin position="32"/>
        <end position="41"/>
    </location>
</feature>
<dbReference type="STRING" id="183478.A0A364MYB0"/>
<feature type="compositionally biased region" description="Basic and acidic residues" evidence="1">
    <location>
        <begin position="352"/>
        <end position="365"/>
    </location>
</feature>
<organism evidence="2 3">
    <name type="scientific">Stemphylium lycopersici</name>
    <name type="common">Tomato gray leaf spot disease fungus</name>
    <name type="synonym">Thyrospora lycopersici</name>
    <dbReference type="NCBI Taxonomy" id="183478"/>
    <lineage>
        <taxon>Eukaryota</taxon>
        <taxon>Fungi</taxon>
        <taxon>Dikarya</taxon>
        <taxon>Ascomycota</taxon>
        <taxon>Pezizomycotina</taxon>
        <taxon>Dothideomycetes</taxon>
        <taxon>Pleosporomycetidae</taxon>
        <taxon>Pleosporales</taxon>
        <taxon>Pleosporineae</taxon>
        <taxon>Pleosporaceae</taxon>
        <taxon>Stemphylium</taxon>
    </lineage>
</organism>
<evidence type="ECO:0000313" key="2">
    <source>
        <dbReference type="EMBL" id="RAR06968.1"/>
    </source>
</evidence>
<dbReference type="Proteomes" id="UP000249619">
    <property type="component" value="Unassembled WGS sequence"/>
</dbReference>
<gene>
    <name evidence="2" type="ORF">DDE83_006689</name>
</gene>
<feature type="region of interest" description="Disordered" evidence="1">
    <location>
        <begin position="100"/>
        <end position="154"/>
    </location>
</feature>
<comment type="caution">
    <text evidence="2">The sequence shown here is derived from an EMBL/GenBank/DDBJ whole genome shotgun (WGS) entry which is preliminary data.</text>
</comment>
<keyword evidence="3" id="KW-1185">Reference proteome</keyword>
<evidence type="ECO:0000256" key="1">
    <source>
        <dbReference type="SAM" id="MobiDB-lite"/>
    </source>
</evidence>